<dbReference type="InterPro" id="IPR015943">
    <property type="entry name" value="WD40/YVTN_repeat-like_dom_sf"/>
</dbReference>
<dbReference type="SUPFAM" id="SSF50998">
    <property type="entry name" value="Quinoprotein alcohol dehydrogenase-like"/>
    <property type="match status" value="1"/>
</dbReference>
<feature type="transmembrane region" description="Helical" evidence="1">
    <location>
        <begin position="21"/>
        <end position="40"/>
    </location>
</feature>
<keyword evidence="4" id="KW-1185">Reference proteome</keyword>
<evidence type="ECO:0000259" key="2">
    <source>
        <dbReference type="Pfam" id="PF13360"/>
    </source>
</evidence>
<comment type="caution">
    <text evidence="3">The sequence shown here is derived from an EMBL/GenBank/DDBJ whole genome shotgun (WGS) entry which is preliminary data.</text>
</comment>
<protein>
    <recommendedName>
        <fullName evidence="2">Pyrrolo-quinoline quinone repeat domain-containing protein</fullName>
    </recommendedName>
</protein>
<evidence type="ECO:0000313" key="3">
    <source>
        <dbReference type="EMBL" id="TLD68448.1"/>
    </source>
</evidence>
<keyword evidence="1" id="KW-1133">Transmembrane helix</keyword>
<dbReference type="Proteomes" id="UP000306196">
    <property type="component" value="Unassembled WGS sequence"/>
</dbReference>
<organism evidence="3 4">
    <name type="scientific">Phragmitibacter flavus</name>
    <dbReference type="NCBI Taxonomy" id="2576071"/>
    <lineage>
        <taxon>Bacteria</taxon>
        <taxon>Pseudomonadati</taxon>
        <taxon>Verrucomicrobiota</taxon>
        <taxon>Verrucomicrobiia</taxon>
        <taxon>Verrucomicrobiales</taxon>
        <taxon>Verrucomicrobiaceae</taxon>
        <taxon>Phragmitibacter</taxon>
    </lineage>
</organism>
<dbReference type="Pfam" id="PF13360">
    <property type="entry name" value="PQQ_2"/>
    <property type="match status" value="1"/>
</dbReference>
<name>A0A5R8K7Y2_9BACT</name>
<dbReference type="OrthoDB" id="179188at2"/>
<dbReference type="Gene3D" id="2.130.10.10">
    <property type="entry name" value="YVTN repeat-like/Quinoprotein amine dehydrogenase"/>
    <property type="match status" value="1"/>
</dbReference>
<feature type="transmembrane region" description="Helical" evidence="1">
    <location>
        <begin position="52"/>
        <end position="72"/>
    </location>
</feature>
<gene>
    <name evidence="3" type="ORF">FEM03_22865</name>
</gene>
<dbReference type="AlphaFoldDB" id="A0A5R8K7Y2"/>
<dbReference type="InterPro" id="IPR002372">
    <property type="entry name" value="PQQ_rpt_dom"/>
</dbReference>
<keyword evidence="1" id="KW-0472">Membrane</keyword>
<keyword evidence="1" id="KW-0812">Transmembrane</keyword>
<dbReference type="EMBL" id="VAUV01000025">
    <property type="protein sequence ID" value="TLD68448.1"/>
    <property type="molecule type" value="Genomic_DNA"/>
</dbReference>
<feature type="domain" description="Pyrrolo-quinoline quinone repeat" evidence="2">
    <location>
        <begin position="217"/>
        <end position="469"/>
    </location>
</feature>
<accession>A0A5R8K7Y2</accession>
<evidence type="ECO:0000256" key="1">
    <source>
        <dbReference type="SAM" id="Phobius"/>
    </source>
</evidence>
<proteinExistence type="predicted"/>
<dbReference type="InterPro" id="IPR011047">
    <property type="entry name" value="Quinoprotein_ADH-like_sf"/>
</dbReference>
<dbReference type="PANTHER" id="PTHR34512">
    <property type="entry name" value="CELL SURFACE PROTEIN"/>
    <property type="match status" value="1"/>
</dbReference>
<evidence type="ECO:0000313" key="4">
    <source>
        <dbReference type="Proteomes" id="UP000306196"/>
    </source>
</evidence>
<sequence>MNTSSDPNRSLRVSKFRFHRLWMPLLLVLAAVGAIFAVGVLRPEMDRNLNRWLTTAIWLLCGLLNVFWFLLFSRVSGKLRLGIAVALVVLGVAASQMVRVDGVVDGSGLPKLAWSWSGKGTPDLALPAPASVGVAVAGEGEGDPSVALDGTVDGSADVPQFFGALRDGVVRGVEMELVSDWKAAAPKEMWRQPIGAGWSAFAVVGGRAFTQEQRGAEELVTCYELLTGRLLWSHSDAAHFTQWQGGEGPRATPTVVDGRVYSYGATGILNCLEMRTGKLVWSRKVLEEVGSENLEWGTSSSPLVFDDKVVVTGGSTSGAVLLAFARDSGEPVWKAGSDEASYASPLLATLAGRRVILSNNARSLTFHDPATGVLVAEHEWGDARWPKASQPVVMPGDRLFLSGGYGMGCQMVQVTAAGEEGKLAVAELWRGLKLKTQFNSASFGGEFLFGLDDGRMACIDPANGDRLWKEGRFGSGQSLMVNDGLVIIQSEPGPVYLASVKREGFEELGKLEALSSKTWNHPTLAGRYLLVRNDREVVCYELPVK</sequence>
<feature type="transmembrane region" description="Helical" evidence="1">
    <location>
        <begin position="79"/>
        <end position="98"/>
    </location>
</feature>
<reference evidence="3 4" key="1">
    <citation type="submission" date="2019-05" db="EMBL/GenBank/DDBJ databases">
        <title>Verrucobacter flavum gen. nov., sp. nov. a new member of the family Verrucomicrobiaceae.</title>
        <authorList>
            <person name="Szuroczki S."/>
            <person name="Abbaszade G."/>
            <person name="Szabo A."/>
            <person name="Felfoldi T."/>
            <person name="Schumann P."/>
            <person name="Boka K."/>
            <person name="Keki Z."/>
            <person name="Toumi M."/>
            <person name="Toth E."/>
        </authorList>
    </citation>
    <scope>NUCLEOTIDE SEQUENCE [LARGE SCALE GENOMIC DNA]</scope>
    <source>
        <strain evidence="3 4">MG-N-17</strain>
    </source>
</reference>
<dbReference type="PANTHER" id="PTHR34512:SF30">
    <property type="entry name" value="OUTER MEMBRANE PROTEIN ASSEMBLY FACTOR BAMB"/>
    <property type="match status" value="1"/>
</dbReference>